<feature type="compositionally biased region" description="Basic residues" evidence="5">
    <location>
        <begin position="36"/>
        <end position="54"/>
    </location>
</feature>
<accession>A0A5J9WQF6</accession>
<dbReference type="PANTHER" id="PTHR21576:SF84">
    <property type="entry name" value="FAMILY PROTEIN, PUTATIVE, EXPRESSED-RELATED"/>
    <property type="match status" value="1"/>
</dbReference>
<gene>
    <name evidence="6" type="ORF">EJB05_01548</name>
</gene>
<proteinExistence type="predicted"/>
<evidence type="ECO:0000313" key="6">
    <source>
        <dbReference type="EMBL" id="TVU50186.1"/>
    </source>
</evidence>
<organism evidence="6 7">
    <name type="scientific">Eragrostis curvula</name>
    <name type="common">weeping love grass</name>
    <dbReference type="NCBI Taxonomy" id="38414"/>
    <lineage>
        <taxon>Eukaryota</taxon>
        <taxon>Viridiplantae</taxon>
        <taxon>Streptophyta</taxon>
        <taxon>Embryophyta</taxon>
        <taxon>Tracheophyta</taxon>
        <taxon>Spermatophyta</taxon>
        <taxon>Magnoliopsida</taxon>
        <taxon>Liliopsida</taxon>
        <taxon>Poales</taxon>
        <taxon>Poaceae</taxon>
        <taxon>PACMAD clade</taxon>
        <taxon>Chloridoideae</taxon>
        <taxon>Eragrostideae</taxon>
        <taxon>Eragrostidinae</taxon>
        <taxon>Eragrostis</taxon>
    </lineage>
</organism>
<reference evidence="6 7" key="1">
    <citation type="journal article" date="2019" name="Sci. Rep.">
        <title>A high-quality genome of Eragrostis curvula grass provides insights into Poaceae evolution and supports new strategies to enhance forage quality.</title>
        <authorList>
            <person name="Carballo J."/>
            <person name="Santos B.A.C.M."/>
            <person name="Zappacosta D."/>
            <person name="Garbus I."/>
            <person name="Selva J.P."/>
            <person name="Gallo C.A."/>
            <person name="Diaz A."/>
            <person name="Albertini E."/>
            <person name="Caccamo M."/>
            <person name="Echenique V."/>
        </authorList>
    </citation>
    <scope>NUCLEOTIDE SEQUENCE [LARGE SCALE GENOMIC DNA]</scope>
    <source>
        <strain evidence="7">cv. Victoria</strain>
        <tissue evidence="6">Leaf</tissue>
    </source>
</reference>
<evidence type="ECO:0000256" key="3">
    <source>
        <dbReference type="ARBA" id="ARBA00022989"/>
    </source>
</evidence>
<dbReference type="EMBL" id="RWGY01000002">
    <property type="protein sequence ID" value="TVU50186.1"/>
    <property type="molecule type" value="Genomic_DNA"/>
</dbReference>
<evidence type="ECO:0000256" key="4">
    <source>
        <dbReference type="ARBA" id="ARBA00023136"/>
    </source>
</evidence>
<keyword evidence="2" id="KW-0812">Transmembrane</keyword>
<keyword evidence="7" id="KW-1185">Reference proteome</keyword>
<evidence type="ECO:0000313" key="7">
    <source>
        <dbReference type="Proteomes" id="UP000324897"/>
    </source>
</evidence>
<name>A0A5J9WQF6_9POAL</name>
<feature type="compositionally biased region" description="Basic and acidic residues" evidence="5">
    <location>
        <begin position="73"/>
        <end position="84"/>
    </location>
</feature>
<dbReference type="Proteomes" id="UP000324897">
    <property type="component" value="Chromosome 6"/>
</dbReference>
<dbReference type="Gramene" id="TVU50186">
    <property type="protein sequence ID" value="TVU50186"/>
    <property type="gene ID" value="EJB05_01548"/>
</dbReference>
<comment type="caution">
    <text evidence="6">The sequence shown here is derived from an EMBL/GenBank/DDBJ whole genome shotgun (WGS) entry which is preliminary data.</text>
</comment>
<dbReference type="GO" id="GO:0016020">
    <property type="term" value="C:membrane"/>
    <property type="evidence" value="ECO:0007669"/>
    <property type="project" value="UniProtKB-SubCell"/>
</dbReference>
<dbReference type="AlphaFoldDB" id="A0A5J9WQF6"/>
<keyword evidence="4" id="KW-0472">Membrane</keyword>
<protein>
    <submittedName>
        <fullName evidence="6">Uncharacterized protein</fullName>
    </submittedName>
</protein>
<evidence type="ECO:0000256" key="1">
    <source>
        <dbReference type="ARBA" id="ARBA00004141"/>
    </source>
</evidence>
<dbReference type="OrthoDB" id="410267at2759"/>
<feature type="region of interest" description="Disordered" evidence="5">
    <location>
        <begin position="1"/>
        <end position="94"/>
    </location>
</feature>
<evidence type="ECO:0000256" key="5">
    <source>
        <dbReference type="SAM" id="MobiDB-lite"/>
    </source>
</evidence>
<sequence length="213" mass="23590">MASTSAIHPARWPSGYKDLRRTTKRTPLQQVLLGRGLRHRRRAGRTTRSRRRWRAPTYTSPVCGDHLRRRRRRDADRDRQHGPDRAVAGHPSGTTNTMVASMSIWNYAGHVASGFGSEALLRRLPRPLALALSGAGPQPPRGPRRAAVVSPRRVVALRLLLRRHARGRALVFAVISELFGLRHYSTLFAVGTAASPVGSYLLNVLVAGCLYDA</sequence>
<dbReference type="PANTHER" id="PTHR21576">
    <property type="entry name" value="UNCHARACTERIZED NODULIN-LIKE PROTEIN"/>
    <property type="match status" value="1"/>
</dbReference>
<evidence type="ECO:0000256" key="2">
    <source>
        <dbReference type="ARBA" id="ARBA00022692"/>
    </source>
</evidence>
<keyword evidence="3" id="KW-1133">Transmembrane helix</keyword>
<comment type="subcellular location">
    <subcellularLocation>
        <location evidence="1">Membrane</location>
        <topology evidence="1">Multi-pass membrane protein</topology>
    </subcellularLocation>
</comment>